<proteinExistence type="predicted"/>
<protein>
    <recommendedName>
        <fullName evidence="1">Reverse transcriptase domain-containing protein</fullName>
    </recommendedName>
</protein>
<dbReference type="AlphaFoldDB" id="A0A385YSJ5"/>
<dbReference type="KEGG" id="paek:D3873_00455"/>
<gene>
    <name evidence="2" type="ORF">D3873_00455</name>
</gene>
<dbReference type="RefSeq" id="WP_119882158.1">
    <property type="nucleotide sequence ID" value="NZ_CP032418.1"/>
</dbReference>
<accession>A0A385YSJ5</accession>
<dbReference type="Proteomes" id="UP000265725">
    <property type="component" value="Chromosome"/>
</dbReference>
<evidence type="ECO:0000313" key="2">
    <source>
        <dbReference type="EMBL" id="AYC28413.1"/>
    </source>
</evidence>
<evidence type="ECO:0000313" key="3">
    <source>
        <dbReference type="Proteomes" id="UP000265725"/>
    </source>
</evidence>
<dbReference type="EMBL" id="CP032418">
    <property type="protein sequence ID" value="AYC28413.1"/>
    <property type="molecule type" value="Genomic_DNA"/>
</dbReference>
<dbReference type="InterPro" id="IPR043502">
    <property type="entry name" value="DNA/RNA_pol_sf"/>
</dbReference>
<dbReference type="OrthoDB" id="9793236at2"/>
<reference evidence="3" key="1">
    <citation type="submission" date="2018-09" db="EMBL/GenBank/DDBJ databases">
        <authorList>
            <person name="Zhu H."/>
        </authorList>
    </citation>
    <scope>NUCLEOTIDE SEQUENCE [LARGE SCALE GENOMIC DNA]</scope>
    <source>
        <strain evidence="3">K2R23-3</strain>
    </source>
</reference>
<feature type="domain" description="Reverse transcriptase" evidence="1">
    <location>
        <begin position="64"/>
        <end position="301"/>
    </location>
</feature>
<sequence length="481" mass="57374">MVIREKLDISLLTISYIKALSQKKIYNIQSISLKNLFFYSSDKSIKQELDKNVHNFFKHNEIILARDFLFKNDSFTPRSMYLISPIYYAYYTKLVFNVSLKLKRHDTEIVNFSTNHMETFYSGILEFTNHKDKIDNNAIFNKSYNLFRQEREKYFDKHVIKVDIKDFFNSISTKILINKLKNRIGECYEVTELEKFFLYCDFNTLPQFHYSIASSLLSQIYLLDFDEKLSLLLQENKLNLIRFVDDMYIYKKSGEYKLNEVNNLVDNINSLLWFDGLVLNSSKTKLLKPEQNEESFKLIDIVSMNETSYSSEKLIDDKANEVINSGGLVEFISILNEMYKKDGIYIQEYLKLLDKYLSVNGGDSNKVLSNIIFTEKWKRLNYRDLLLISKKWNYIFFNPSQFTVLYILVNRYLENKKIVDGSNIKRVLSYMYKKDQLKFRDSMVVIGYLFQNRKKNKNLLKKVEYLNKDYVDFINKYLKKL</sequence>
<organism evidence="2 3">
    <name type="scientific">Paenisporosarcina cavernae</name>
    <dbReference type="NCBI Taxonomy" id="2320858"/>
    <lineage>
        <taxon>Bacteria</taxon>
        <taxon>Bacillati</taxon>
        <taxon>Bacillota</taxon>
        <taxon>Bacilli</taxon>
        <taxon>Bacillales</taxon>
        <taxon>Caryophanaceae</taxon>
        <taxon>Paenisporosarcina</taxon>
    </lineage>
</organism>
<keyword evidence="3" id="KW-1185">Reference proteome</keyword>
<dbReference type="InterPro" id="IPR000477">
    <property type="entry name" value="RT_dom"/>
</dbReference>
<dbReference type="Pfam" id="PF00078">
    <property type="entry name" value="RVT_1"/>
    <property type="match status" value="1"/>
</dbReference>
<name>A0A385YSJ5_9BACL</name>
<dbReference type="SUPFAM" id="SSF56672">
    <property type="entry name" value="DNA/RNA polymerases"/>
    <property type="match status" value="1"/>
</dbReference>
<dbReference type="PROSITE" id="PS50878">
    <property type="entry name" value="RT_POL"/>
    <property type="match status" value="1"/>
</dbReference>
<evidence type="ECO:0000259" key="1">
    <source>
        <dbReference type="PROSITE" id="PS50878"/>
    </source>
</evidence>